<dbReference type="Proteomes" id="UP001174909">
    <property type="component" value="Unassembled WGS sequence"/>
</dbReference>
<keyword evidence="3" id="KW-1185">Reference proteome</keyword>
<dbReference type="GO" id="GO:0061863">
    <property type="term" value="F:microtubule plus end polymerase"/>
    <property type="evidence" value="ECO:0007669"/>
    <property type="project" value="InterPro"/>
</dbReference>
<feature type="compositionally biased region" description="Basic and acidic residues" evidence="1">
    <location>
        <begin position="99"/>
        <end position="111"/>
    </location>
</feature>
<name>A0AA35SDW6_GEOBA</name>
<feature type="region of interest" description="Disordered" evidence="1">
    <location>
        <begin position="93"/>
        <end position="125"/>
    </location>
</feature>
<evidence type="ECO:0000256" key="1">
    <source>
        <dbReference type="SAM" id="MobiDB-lite"/>
    </source>
</evidence>
<feature type="compositionally biased region" description="Polar residues" evidence="1">
    <location>
        <begin position="255"/>
        <end position="266"/>
    </location>
</feature>
<reference evidence="2" key="1">
    <citation type="submission" date="2023-03" db="EMBL/GenBank/DDBJ databases">
        <authorList>
            <person name="Steffen K."/>
            <person name="Cardenas P."/>
        </authorList>
    </citation>
    <scope>NUCLEOTIDE SEQUENCE</scope>
</reference>
<dbReference type="GO" id="GO:0046785">
    <property type="term" value="P:microtubule polymerization"/>
    <property type="evidence" value="ECO:0007669"/>
    <property type="project" value="InterPro"/>
</dbReference>
<comment type="caution">
    <text evidence="2">The sequence shown here is derived from an EMBL/GenBank/DDBJ whole genome shotgun (WGS) entry which is preliminary data.</text>
</comment>
<organism evidence="2 3">
    <name type="scientific">Geodia barretti</name>
    <name type="common">Barrett's horny sponge</name>
    <dbReference type="NCBI Taxonomy" id="519541"/>
    <lineage>
        <taxon>Eukaryota</taxon>
        <taxon>Metazoa</taxon>
        <taxon>Porifera</taxon>
        <taxon>Demospongiae</taxon>
        <taxon>Heteroscleromorpha</taxon>
        <taxon>Tetractinellida</taxon>
        <taxon>Astrophorina</taxon>
        <taxon>Geodiidae</taxon>
        <taxon>Geodia</taxon>
    </lineage>
</organism>
<evidence type="ECO:0000313" key="3">
    <source>
        <dbReference type="Proteomes" id="UP001174909"/>
    </source>
</evidence>
<feature type="region of interest" description="Disordered" evidence="1">
    <location>
        <begin position="251"/>
        <end position="270"/>
    </location>
</feature>
<dbReference type="InterPro" id="IPR045110">
    <property type="entry name" value="XMAP215"/>
</dbReference>
<proteinExistence type="predicted"/>
<dbReference type="GO" id="GO:0030951">
    <property type="term" value="P:establishment or maintenance of microtubule cytoskeleton polarity"/>
    <property type="evidence" value="ECO:0007669"/>
    <property type="project" value="InterPro"/>
</dbReference>
<dbReference type="PANTHER" id="PTHR12609">
    <property type="entry name" value="MICROTUBULE ASSOCIATED PROTEIN XMAP215"/>
    <property type="match status" value="1"/>
</dbReference>
<accession>A0AA35SDW6</accession>
<dbReference type="AlphaFoldDB" id="A0AA35SDW6"/>
<evidence type="ECO:0000313" key="2">
    <source>
        <dbReference type="EMBL" id="CAI8027854.1"/>
    </source>
</evidence>
<sequence>MKCIWKVTRQIPQYLPGLKVAELLKEMQAFFHGYSEIVPSPRPDDKLYRTAKTILFHLTEHMGTEILDHLSLVPEQSRVAVYVRKTLAKKRVSSTGSTKTHDDKVDGKDGEIAASSRSGKEGATVEKSPFLHDGLSLKDLVLLGEIIDKIAPDTEHQGLKELYVFQQSHPDVDIPSLFRCQSSLYQSYIVKGMELMREQQRMLDRGKTPAVFRKEMIASDYYIQGRKKSRELREKTANLLNIELDKTGMSPLVSRATTQAPPTSDENMPAVAPVLSKPLATTETTKLPTSSAHLEDFRRRLEKLKGSK</sequence>
<gene>
    <name evidence="2" type="ORF">GBAR_LOCUS15863</name>
</gene>
<protein>
    <submittedName>
        <fullName evidence="2">Protein mini spindles</fullName>
    </submittedName>
</protein>
<dbReference type="EMBL" id="CASHTH010002303">
    <property type="protein sequence ID" value="CAI8027854.1"/>
    <property type="molecule type" value="Genomic_DNA"/>
</dbReference>
<dbReference type="GO" id="GO:0007051">
    <property type="term" value="P:spindle organization"/>
    <property type="evidence" value="ECO:0007669"/>
    <property type="project" value="InterPro"/>
</dbReference>
<dbReference type="GO" id="GO:0051010">
    <property type="term" value="F:microtubule plus-end binding"/>
    <property type="evidence" value="ECO:0007669"/>
    <property type="project" value="InterPro"/>
</dbReference>